<evidence type="ECO:0000256" key="3">
    <source>
        <dbReference type="ARBA" id="ARBA00022842"/>
    </source>
</evidence>
<comment type="caution">
    <text evidence="4">The sequence shown here is derived from an EMBL/GenBank/DDBJ whole genome shotgun (WGS) entry which is preliminary data.</text>
</comment>
<dbReference type="PANTHER" id="PTHR43344:SF13">
    <property type="entry name" value="PHOSPHATASE RV3661-RELATED"/>
    <property type="match status" value="1"/>
</dbReference>
<dbReference type="InterPro" id="IPR023214">
    <property type="entry name" value="HAD_sf"/>
</dbReference>
<dbReference type="Gene3D" id="1.20.1440.100">
    <property type="entry name" value="SG protein - dephosphorylation function"/>
    <property type="match status" value="1"/>
</dbReference>
<dbReference type="Proteomes" id="UP001229025">
    <property type="component" value="Unassembled WGS sequence"/>
</dbReference>
<dbReference type="PANTHER" id="PTHR43344">
    <property type="entry name" value="PHOSPHOSERINE PHOSPHATASE"/>
    <property type="match status" value="1"/>
</dbReference>
<gene>
    <name evidence="4" type="ORF">QLT01_07145</name>
</gene>
<reference evidence="5" key="1">
    <citation type="submission" date="2023-07" db="EMBL/GenBank/DDBJ databases">
        <title>Genome-based characterization of strain KMM 296 and proposal for reclassification of Cobetia litoralis and Cobetia pacifica, and emended description of the species Cobetia amphilecti and Cobetia marina.</title>
        <authorList>
            <person name="Balabanova L."/>
            <person name="Nedashkovskaya O."/>
        </authorList>
    </citation>
    <scope>NUCLEOTIDE SEQUENCE [LARGE SCALE GENOMIC DNA]</scope>
    <source>
        <strain evidence="5">NRIC 0815</strain>
    </source>
</reference>
<dbReference type="InterPro" id="IPR050582">
    <property type="entry name" value="HAD-like_SerB"/>
</dbReference>
<name>A0ABT6UQP4_9GAMM</name>
<dbReference type="InterPro" id="IPR006385">
    <property type="entry name" value="HAD_hydro_SerB1"/>
</dbReference>
<keyword evidence="2 4" id="KW-0378">Hydrolase</keyword>
<keyword evidence="5" id="KW-1185">Reference proteome</keyword>
<evidence type="ECO:0000313" key="4">
    <source>
        <dbReference type="EMBL" id="MDI5884129.1"/>
    </source>
</evidence>
<evidence type="ECO:0000256" key="2">
    <source>
        <dbReference type="ARBA" id="ARBA00022801"/>
    </source>
</evidence>
<keyword evidence="3" id="KW-0460">Magnesium</keyword>
<dbReference type="GO" id="GO:0016787">
    <property type="term" value="F:hydrolase activity"/>
    <property type="evidence" value="ECO:0007669"/>
    <property type="project" value="UniProtKB-KW"/>
</dbReference>
<dbReference type="Pfam" id="PF12710">
    <property type="entry name" value="HAD"/>
    <property type="match status" value="1"/>
</dbReference>
<dbReference type="NCBIfam" id="TIGR01490">
    <property type="entry name" value="HAD-SF-IB-hyp1"/>
    <property type="match status" value="1"/>
</dbReference>
<sequence length="290" mass="31949">MTRTMPSPSAAPRALNAAPGVEARRSPLADLCADCDAVTLLPPLSPPGEGYLRHFCQLDSPLAVFDLDDTLLDGDCTGMWMRWMAACGWIEDVDAFMAIGERHQSEYHAGTLDIHEHTGHLLSPLIGRHRDEVRREVDDFVEEMVMPRLLEGGIARLAEHGEAGHRTLIISASMHHLVGPIASRLTADGALATHPAFDDQGRFTGETTGIVTFREGKLAALDAWLEDASQLKRAPQALWGYSDSHNDLPLLERVDHPHATQPDAPLRQFAEARGWPVVDWRQSHLSIESD</sequence>
<evidence type="ECO:0000256" key="1">
    <source>
        <dbReference type="ARBA" id="ARBA00022723"/>
    </source>
</evidence>
<accession>A0ABT6UQP4</accession>
<dbReference type="SUPFAM" id="SSF56784">
    <property type="entry name" value="HAD-like"/>
    <property type="match status" value="1"/>
</dbReference>
<dbReference type="EMBL" id="JASCSA010000004">
    <property type="protein sequence ID" value="MDI5884129.1"/>
    <property type="molecule type" value="Genomic_DNA"/>
</dbReference>
<protein>
    <submittedName>
        <fullName evidence="4">HAD-IB family hydrolase</fullName>
    </submittedName>
</protein>
<dbReference type="NCBIfam" id="TIGR01488">
    <property type="entry name" value="HAD-SF-IB"/>
    <property type="match status" value="1"/>
</dbReference>
<dbReference type="Gene3D" id="3.40.50.1000">
    <property type="entry name" value="HAD superfamily/HAD-like"/>
    <property type="match status" value="1"/>
</dbReference>
<organism evidence="4 5">
    <name type="scientific">Cobetia amphilecti</name>
    <dbReference type="NCBI Taxonomy" id="1055104"/>
    <lineage>
        <taxon>Bacteria</taxon>
        <taxon>Pseudomonadati</taxon>
        <taxon>Pseudomonadota</taxon>
        <taxon>Gammaproteobacteria</taxon>
        <taxon>Oceanospirillales</taxon>
        <taxon>Halomonadaceae</taxon>
        <taxon>Cobetia</taxon>
    </lineage>
</organism>
<dbReference type="InterPro" id="IPR036412">
    <property type="entry name" value="HAD-like_sf"/>
</dbReference>
<keyword evidence="1" id="KW-0479">Metal-binding</keyword>
<evidence type="ECO:0000313" key="5">
    <source>
        <dbReference type="Proteomes" id="UP001229025"/>
    </source>
</evidence>
<proteinExistence type="predicted"/>